<dbReference type="AlphaFoldDB" id="A0A4R5D9J1"/>
<name>A0A4R5D9J1_9BACT</name>
<evidence type="ECO:0000313" key="2">
    <source>
        <dbReference type="EMBL" id="TDE10249.1"/>
    </source>
</evidence>
<dbReference type="EMBL" id="SMFL01000016">
    <property type="protein sequence ID" value="TDE10249.1"/>
    <property type="molecule type" value="Genomic_DNA"/>
</dbReference>
<proteinExistence type="predicted"/>
<dbReference type="Proteomes" id="UP000294850">
    <property type="component" value="Unassembled WGS sequence"/>
</dbReference>
<reference evidence="2 3" key="1">
    <citation type="submission" date="2019-03" db="EMBL/GenBank/DDBJ databases">
        <title>Dyadobacter AR-3-6 sp. nov., isolated from arctic soil.</title>
        <authorList>
            <person name="Chaudhary D.K."/>
        </authorList>
    </citation>
    <scope>NUCLEOTIDE SEQUENCE [LARGE SCALE GENOMIC DNA]</scope>
    <source>
        <strain evidence="2 3">AR-3-6</strain>
    </source>
</reference>
<dbReference type="OrthoDB" id="932587at2"/>
<dbReference type="GO" id="GO:1990238">
    <property type="term" value="F:double-stranded DNA endonuclease activity"/>
    <property type="evidence" value="ECO:0007669"/>
    <property type="project" value="TreeGrafter"/>
</dbReference>
<evidence type="ECO:0000313" key="3">
    <source>
        <dbReference type="Proteomes" id="UP000294850"/>
    </source>
</evidence>
<dbReference type="Pfam" id="PF04754">
    <property type="entry name" value="Transposase_31"/>
    <property type="match status" value="1"/>
</dbReference>
<dbReference type="InterPro" id="IPR051699">
    <property type="entry name" value="Rpn/YhgA-like_nuclease"/>
</dbReference>
<dbReference type="PANTHER" id="PTHR34611:SF2">
    <property type="entry name" value="INACTIVE RECOMBINATION-PROMOTING NUCLEASE-LIKE PROTEIN RPNE-RELATED"/>
    <property type="match status" value="1"/>
</dbReference>
<gene>
    <name evidence="2" type="ORF">E0F88_28565</name>
</gene>
<sequence>MSKTNTTIHDNFIRAILSDKNIAIEYFRNYLPEAVSSRLDFSSMKQIPDTYISRNLQKTMSDIVYSCSLRGRKNKVVISLLIEHKSFPDKFTAVQIGSYLFSGYEKQVKNKERM</sequence>
<feature type="domain" description="Transposase (putative) YhgA-like" evidence="1">
    <location>
        <begin position="8"/>
        <end position="112"/>
    </location>
</feature>
<comment type="caution">
    <text evidence="2">The sequence shown here is derived from an EMBL/GenBank/DDBJ whole genome shotgun (WGS) entry which is preliminary data.</text>
</comment>
<dbReference type="InterPro" id="IPR006842">
    <property type="entry name" value="Transposase_31"/>
</dbReference>
<evidence type="ECO:0000259" key="1">
    <source>
        <dbReference type="Pfam" id="PF04754"/>
    </source>
</evidence>
<accession>A0A4R5D9J1</accession>
<dbReference type="GO" id="GO:0006310">
    <property type="term" value="P:DNA recombination"/>
    <property type="evidence" value="ECO:0007669"/>
    <property type="project" value="TreeGrafter"/>
</dbReference>
<dbReference type="PANTHER" id="PTHR34611">
    <property type="match status" value="1"/>
</dbReference>
<protein>
    <recommendedName>
        <fullName evidence="1">Transposase (putative) YhgA-like domain-containing protein</fullName>
    </recommendedName>
</protein>
<keyword evidence="3" id="KW-1185">Reference proteome</keyword>
<organism evidence="2 3">
    <name type="scientific">Dyadobacter psychrotolerans</name>
    <dbReference type="NCBI Taxonomy" id="2541721"/>
    <lineage>
        <taxon>Bacteria</taxon>
        <taxon>Pseudomonadati</taxon>
        <taxon>Bacteroidota</taxon>
        <taxon>Cytophagia</taxon>
        <taxon>Cytophagales</taxon>
        <taxon>Spirosomataceae</taxon>
        <taxon>Dyadobacter</taxon>
    </lineage>
</organism>